<dbReference type="GO" id="GO:0016787">
    <property type="term" value="F:hydrolase activity"/>
    <property type="evidence" value="ECO:0007669"/>
    <property type="project" value="UniProtKB-KW"/>
</dbReference>
<dbReference type="Proteomes" id="UP001566476">
    <property type="component" value="Unassembled WGS sequence"/>
</dbReference>
<keyword evidence="2 4" id="KW-0378">Hydrolase</keyword>
<dbReference type="PRINTS" id="PR00413">
    <property type="entry name" value="HADHALOGNASE"/>
</dbReference>
<accession>A0ABV4HZ00</accession>
<reference evidence="4 5" key="1">
    <citation type="submission" date="2024-07" db="EMBL/GenBank/DDBJ databases">
        <authorList>
            <person name="Thanompreechachai J."/>
            <person name="Duangmal K."/>
        </authorList>
    </citation>
    <scope>NUCLEOTIDE SEQUENCE [LARGE SCALE GENOMIC DNA]</scope>
    <source>
        <strain evidence="4 5">TBRC 1896</strain>
    </source>
</reference>
<dbReference type="Gene3D" id="3.40.50.1000">
    <property type="entry name" value="HAD superfamily/HAD-like"/>
    <property type="match status" value="1"/>
</dbReference>
<sequence length="247" mass="26613">MADAAQARRGAGRLLSPVPRFDAVVLDLDGTLFDHRGASRAAVDDWVRASGLAPAPHLHAAWHDAEDRHHRAWRDGLVSHEEHRRRRLREFLPLLGRPVGDDAALDLEFHEEYLARYRLHWSGFDDVEDALSAVAAAGLRLALLTNGVPEQQHAKLAALGLAGRVGPVLTAGELGLAKPRAEVFHAACAAVGADPARTLHVGDDHPVDVVGARAAGLRAVHLDRHGEGPVGEPERIASLRELAALLR</sequence>
<proteinExistence type="predicted"/>
<dbReference type="PANTHER" id="PTHR46470">
    <property type="entry name" value="N-ACYLNEURAMINATE-9-PHOSPHATASE"/>
    <property type="match status" value="1"/>
</dbReference>
<evidence type="ECO:0000313" key="4">
    <source>
        <dbReference type="EMBL" id="MEZ0491646.1"/>
    </source>
</evidence>
<dbReference type="InterPro" id="IPR023214">
    <property type="entry name" value="HAD_sf"/>
</dbReference>
<dbReference type="Pfam" id="PF00702">
    <property type="entry name" value="Hydrolase"/>
    <property type="match status" value="1"/>
</dbReference>
<comment type="cofactor">
    <cofactor evidence="1">
        <name>Mg(2+)</name>
        <dbReference type="ChEBI" id="CHEBI:18420"/>
    </cofactor>
</comment>
<dbReference type="InterPro" id="IPR006439">
    <property type="entry name" value="HAD-SF_hydro_IA"/>
</dbReference>
<dbReference type="PANTHER" id="PTHR46470:SF4">
    <property type="entry name" value="5-AMINO-6-(5-PHOSPHO-D-RIBITYLAMINO)URACIL PHOSPHATASE YIGB"/>
    <property type="match status" value="1"/>
</dbReference>
<keyword evidence="5" id="KW-1185">Reference proteome</keyword>
<protein>
    <submittedName>
        <fullName evidence="4">HAD family hydrolase</fullName>
        <ecNumber evidence="4">3.1.3.-</ecNumber>
    </submittedName>
</protein>
<name>A0ABV4HZ00_9ACTN</name>
<dbReference type="Gene3D" id="1.20.120.1600">
    <property type="match status" value="1"/>
</dbReference>
<gene>
    <name evidence="4" type="ORF">AB2L28_05290</name>
</gene>
<dbReference type="SFLD" id="SFLDG01129">
    <property type="entry name" value="C1.5:_HAD__Beta-PGM__Phosphata"/>
    <property type="match status" value="1"/>
</dbReference>
<evidence type="ECO:0000256" key="1">
    <source>
        <dbReference type="ARBA" id="ARBA00001946"/>
    </source>
</evidence>
<evidence type="ECO:0000256" key="2">
    <source>
        <dbReference type="ARBA" id="ARBA00022801"/>
    </source>
</evidence>
<comment type="caution">
    <text evidence="4">The sequence shown here is derived from an EMBL/GenBank/DDBJ whole genome shotgun (WGS) entry which is preliminary data.</text>
</comment>
<evidence type="ECO:0000256" key="3">
    <source>
        <dbReference type="ARBA" id="ARBA00022842"/>
    </source>
</evidence>
<dbReference type="SUPFAM" id="SSF56784">
    <property type="entry name" value="HAD-like"/>
    <property type="match status" value="1"/>
</dbReference>
<dbReference type="InterPro" id="IPR036412">
    <property type="entry name" value="HAD-like_sf"/>
</dbReference>
<dbReference type="RefSeq" id="WP_370717678.1">
    <property type="nucleotide sequence ID" value="NZ_JBGGTQ010000002.1"/>
</dbReference>
<dbReference type="EMBL" id="JBGGTQ010000002">
    <property type="protein sequence ID" value="MEZ0491646.1"/>
    <property type="molecule type" value="Genomic_DNA"/>
</dbReference>
<evidence type="ECO:0000313" key="5">
    <source>
        <dbReference type="Proteomes" id="UP001566476"/>
    </source>
</evidence>
<organism evidence="4 5">
    <name type="scientific">Kineococcus mangrovi</name>
    <dbReference type="NCBI Taxonomy" id="1660183"/>
    <lineage>
        <taxon>Bacteria</taxon>
        <taxon>Bacillati</taxon>
        <taxon>Actinomycetota</taxon>
        <taxon>Actinomycetes</taxon>
        <taxon>Kineosporiales</taxon>
        <taxon>Kineosporiaceae</taxon>
        <taxon>Kineococcus</taxon>
    </lineage>
</organism>
<dbReference type="SFLD" id="SFLDS00003">
    <property type="entry name" value="Haloacid_Dehalogenase"/>
    <property type="match status" value="1"/>
</dbReference>
<dbReference type="EC" id="3.1.3.-" evidence="4"/>
<dbReference type="InterPro" id="IPR051400">
    <property type="entry name" value="HAD-like_hydrolase"/>
</dbReference>
<dbReference type="NCBIfam" id="TIGR01549">
    <property type="entry name" value="HAD-SF-IA-v1"/>
    <property type="match status" value="1"/>
</dbReference>
<keyword evidence="3" id="KW-0460">Magnesium</keyword>